<proteinExistence type="predicted"/>
<dbReference type="PANTHER" id="PTHR47572:SF4">
    <property type="entry name" value="LACTONASE DRP35"/>
    <property type="match status" value="1"/>
</dbReference>
<feature type="domain" description="Pyrroloquinoline quinone-dependent pyranose dehydrogenase beta-propeller" evidence="2">
    <location>
        <begin position="35"/>
        <end position="421"/>
    </location>
</feature>
<dbReference type="InParanoid" id="A0A7C8MX98"/>
<dbReference type="PANTHER" id="PTHR47572">
    <property type="entry name" value="LIPOPROTEIN-RELATED"/>
    <property type="match status" value="1"/>
</dbReference>
<dbReference type="OrthoDB" id="507128at2759"/>
<feature type="chain" id="PRO_5028985297" description="Pyrroloquinoline quinone-dependent pyranose dehydrogenase beta-propeller domain-containing protein" evidence="1">
    <location>
        <begin position="20"/>
        <end position="424"/>
    </location>
</feature>
<dbReference type="InterPro" id="IPR054539">
    <property type="entry name" value="Beta-prop_PDH"/>
</dbReference>
<dbReference type="AlphaFoldDB" id="A0A7C8MX98"/>
<evidence type="ECO:0000313" key="4">
    <source>
        <dbReference type="Proteomes" id="UP000481858"/>
    </source>
</evidence>
<accession>A0A7C8MX98</accession>
<evidence type="ECO:0000256" key="1">
    <source>
        <dbReference type="SAM" id="SignalP"/>
    </source>
</evidence>
<comment type="caution">
    <text evidence="3">The sequence shown here is derived from an EMBL/GenBank/DDBJ whole genome shotgun (WGS) entry which is preliminary data.</text>
</comment>
<dbReference type="InterPro" id="IPR051262">
    <property type="entry name" value="SMP-30/CGR1_Lactonase"/>
</dbReference>
<dbReference type="Gene3D" id="2.120.10.30">
    <property type="entry name" value="TolB, C-terminal domain"/>
    <property type="match status" value="1"/>
</dbReference>
<dbReference type="InterPro" id="IPR011042">
    <property type="entry name" value="6-blade_b-propeller_TolB-like"/>
</dbReference>
<reference evidence="3 4" key="1">
    <citation type="submission" date="2019-12" db="EMBL/GenBank/DDBJ databases">
        <title>Draft genome sequence of the ascomycete Xylaria multiplex DSM 110363.</title>
        <authorList>
            <person name="Buettner E."/>
            <person name="Kellner H."/>
        </authorList>
    </citation>
    <scope>NUCLEOTIDE SEQUENCE [LARGE SCALE GENOMIC DNA]</scope>
    <source>
        <strain evidence="3 4">DSM 110363</strain>
    </source>
</reference>
<dbReference type="InterPro" id="IPR011041">
    <property type="entry name" value="Quinoprot_gluc/sorb_DH_b-prop"/>
</dbReference>
<dbReference type="Pfam" id="PF22807">
    <property type="entry name" value="TrAA12"/>
    <property type="match status" value="1"/>
</dbReference>
<protein>
    <recommendedName>
        <fullName evidence="2">Pyrroloquinoline quinone-dependent pyranose dehydrogenase beta-propeller domain-containing protein</fullName>
    </recommendedName>
</protein>
<evidence type="ECO:0000259" key="2">
    <source>
        <dbReference type="Pfam" id="PF22807"/>
    </source>
</evidence>
<name>A0A7C8MX98_9PEZI</name>
<evidence type="ECO:0000313" key="3">
    <source>
        <dbReference type="EMBL" id="KAF2972648.1"/>
    </source>
</evidence>
<dbReference type="SUPFAM" id="SSF50952">
    <property type="entry name" value="Soluble quinoprotein glucose dehydrogenase"/>
    <property type="match status" value="1"/>
</dbReference>
<keyword evidence="1" id="KW-0732">Signal</keyword>
<keyword evidence="4" id="KW-1185">Reference proteome</keyword>
<dbReference type="EMBL" id="WUBL01000005">
    <property type="protein sequence ID" value="KAF2972648.1"/>
    <property type="molecule type" value="Genomic_DNA"/>
</dbReference>
<feature type="signal peptide" evidence="1">
    <location>
        <begin position="1"/>
        <end position="19"/>
    </location>
</feature>
<sequence>MKTLRTTTIVLAIALSIQALLPPCRNIPTSLYPYKTAPGWSYVKVADGLHSPRDLIFDTQGRLLIVEKDVGISQHIVDTNGCITNTRLLIENSDLNHGICLSADEETLYASSSSSVFSWAYDPVTGNVGRSLGPVISGMATSGHTTRTIAIPPHRTDLLVVSHGSNSNIDQDTSNPKVARAIVKVFNMSITPIGGYDFVSQGWNAGFGLRNEVGLAFDGNNMLWGVENSADNFARTINGTTTDVHTDNPSEELNFLGDVTVPNDNWYGYPVCFTVWNPGELLDHVFKVGQQFVQTPTPGFNDDTCAQISVPPALSFQAHSAPLDCKFDAKFSNLFVAMHGSWNRQPPMGYKVVAVPFAQGPDGLYTPTAASWSIRGSIDVFYPPDETQCSSSTCIRPVGLAFDAAGRLYVTSDASGEVFLLLQG</sequence>
<gene>
    <name evidence="3" type="ORF">GQX73_g942</name>
</gene>
<dbReference type="Proteomes" id="UP000481858">
    <property type="component" value="Unassembled WGS sequence"/>
</dbReference>
<organism evidence="3 4">
    <name type="scientific">Xylaria multiplex</name>
    <dbReference type="NCBI Taxonomy" id="323545"/>
    <lineage>
        <taxon>Eukaryota</taxon>
        <taxon>Fungi</taxon>
        <taxon>Dikarya</taxon>
        <taxon>Ascomycota</taxon>
        <taxon>Pezizomycotina</taxon>
        <taxon>Sordariomycetes</taxon>
        <taxon>Xylariomycetidae</taxon>
        <taxon>Xylariales</taxon>
        <taxon>Xylariaceae</taxon>
        <taxon>Xylaria</taxon>
    </lineage>
</organism>